<keyword evidence="4" id="KW-0238">DNA-binding</keyword>
<feature type="compositionally biased region" description="Polar residues" evidence="7">
    <location>
        <begin position="182"/>
        <end position="197"/>
    </location>
</feature>
<comment type="function">
    <text evidence="1">Putative transcription factor.</text>
</comment>
<protein>
    <recommendedName>
        <fullName evidence="8">RWP-RK domain-containing protein</fullName>
    </recommendedName>
</protein>
<feature type="domain" description="RWP-RK" evidence="8">
    <location>
        <begin position="189"/>
        <end position="274"/>
    </location>
</feature>
<dbReference type="GO" id="GO:0003677">
    <property type="term" value="F:DNA binding"/>
    <property type="evidence" value="ECO:0007669"/>
    <property type="project" value="UniProtKB-KW"/>
</dbReference>
<proteinExistence type="predicted"/>
<name>A0A7S0N8A0_9CHLO</name>
<evidence type="ECO:0000256" key="5">
    <source>
        <dbReference type="ARBA" id="ARBA00023163"/>
    </source>
</evidence>
<evidence type="ECO:0000313" key="9">
    <source>
        <dbReference type="EMBL" id="CAD8661060.1"/>
    </source>
</evidence>
<dbReference type="Pfam" id="PF02042">
    <property type="entry name" value="RWP-RK"/>
    <property type="match status" value="1"/>
</dbReference>
<dbReference type="EMBL" id="HBFA01012813">
    <property type="protein sequence ID" value="CAD8661060.1"/>
    <property type="molecule type" value="Transcribed_RNA"/>
</dbReference>
<organism evidence="9">
    <name type="scientific">Pyramimonas obovata</name>
    <dbReference type="NCBI Taxonomy" id="1411642"/>
    <lineage>
        <taxon>Eukaryota</taxon>
        <taxon>Viridiplantae</taxon>
        <taxon>Chlorophyta</taxon>
        <taxon>Pyramimonadophyceae</taxon>
        <taxon>Pyramimonadales</taxon>
        <taxon>Pyramimonadaceae</taxon>
        <taxon>Pyramimonas</taxon>
        <taxon>Pyramimonas incertae sedis</taxon>
    </lineage>
</organism>
<evidence type="ECO:0000256" key="6">
    <source>
        <dbReference type="ARBA" id="ARBA00023242"/>
    </source>
</evidence>
<dbReference type="InterPro" id="IPR044607">
    <property type="entry name" value="RKD-like"/>
</dbReference>
<keyword evidence="2" id="KW-0805">Transcription regulation</keyword>
<dbReference type="PROSITE" id="PS51519">
    <property type="entry name" value="RWP_RK"/>
    <property type="match status" value="1"/>
</dbReference>
<evidence type="ECO:0000256" key="2">
    <source>
        <dbReference type="ARBA" id="ARBA00023015"/>
    </source>
</evidence>
<evidence type="ECO:0000256" key="4">
    <source>
        <dbReference type="ARBA" id="ARBA00023125"/>
    </source>
</evidence>
<dbReference type="AlphaFoldDB" id="A0A7S0N8A0"/>
<evidence type="ECO:0000256" key="1">
    <source>
        <dbReference type="ARBA" id="ARBA00004049"/>
    </source>
</evidence>
<reference evidence="9" key="1">
    <citation type="submission" date="2021-01" db="EMBL/GenBank/DDBJ databases">
        <authorList>
            <person name="Corre E."/>
            <person name="Pelletier E."/>
            <person name="Niang G."/>
            <person name="Scheremetjew M."/>
            <person name="Finn R."/>
            <person name="Kale V."/>
            <person name="Holt S."/>
            <person name="Cochrane G."/>
            <person name="Meng A."/>
            <person name="Brown T."/>
            <person name="Cohen L."/>
        </authorList>
    </citation>
    <scope>NUCLEOTIDE SEQUENCE</scope>
    <source>
        <strain evidence="9">CCMP722</strain>
    </source>
</reference>
<evidence type="ECO:0000256" key="3">
    <source>
        <dbReference type="ARBA" id="ARBA00023054"/>
    </source>
</evidence>
<dbReference type="PANTHER" id="PTHR46373">
    <property type="entry name" value="PROTEIN RKD4"/>
    <property type="match status" value="1"/>
</dbReference>
<keyword evidence="5" id="KW-0804">Transcription</keyword>
<keyword evidence="6" id="KW-0539">Nucleus</keyword>
<evidence type="ECO:0000259" key="8">
    <source>
        <dbReference type="PROSITE" id="PS51519"/>
    </source>
</evidence>
<dbReference type="InterPro" id="IPR003035">
    <property type="entry name" value="RWP-RK_dom"/>
</dbReference>
<gene>
    <name evidence="9" type="ORF">POBO1169_LOCUS6663</name>
</gene>
<evidence type="ECO:0000256" key="7">
    <source>
        <dbReference type="SAM" id="MobiDB-lite"/>
    </source>
</evidence>
<sequence>MEGNASSSCCGIFGCQVVHRSLFSDGLSDSLLEVHHSPAHGTHGLRRNMHRLLMVANDRTEVKWFGSSLEAFQYLRQHEEEHLSRGFTTVFCKSLGDNNVLNAQNMQNGYQPPLSIKAEGASPLWSGQEVAVPEQPTRGELNDCPTARPTFDGSSQLCEREDNGKEASADHQPSKEADSHTNDNTMLTSPDTPSTSPRGGKMTKGETDIQRVAQFFHLPINDAAKELGMCLTVLKKICRRNGLKRWPHRKLKSIDKILDSLNSTLLNDDDVEDITASDVGTRIR</sequence>
<feature type="region of interest" description="Disordered" evidence="7">
    <location>
        <begin position="125"/>
        <end position="204"/>
    </location>
</feature>
<accession>A0A7S0N8A0</accession>
<feature type="compositionally biased region" description="Basic and acidic residues" evidence="7">
    <location>
        <begin position="158"/>
        <end position="181"/>
    </location>
</feature>
<dbReference type="PANTHER" id="PTHR46373:SF5">
    <property type="entry name" value="RWP-RK DOMAIN PROTEIN"/>
    <property type="match status" value="1"/>
</dbReference>
<keyword evidence="3" id="KW-0175">Coiled coil</keyword>
<dbReference type="GO" id="GO:0003700">
    <property type="term" value="F:DNA-binding transcription factor activity"/>
    <property type="evidence" value="ECO:0007669"/>
    <property type="project" value="InterPro"/>
</dbReference>